<dbReference type="AlphaFoldDB" id="A0A8H6AL29"/>
<keyword evidence="8" id="KW-1185">Reference proteome</keyword>
<comment type="caution">
    <text evidence="7">The sequence shown here is derived from an EMBL/GenBank/DDBJ whole genome shotgun (WGS) entry which is preliminary data.</text>
</comment>
<protein>
    <submittedName>
        <fullName evidence="7">Putative mfs multidrug protein</fullName>
    </submittedName>
</protein>
<evidence type="ECO:0000256" key="5">
    <source>
        <dbReference type="SAM" id="MobiDB-lite"/>
    </source>
</evidence>
<dbReference type="PROSITE" id="PS50850">
    <property type="entry name" value="MFS"/>
    <property type="match status" value="1"/>
</dbReference>
<evidence type="ECO:0000256" key="3">
    <source>
        <dbReference type="ARBA" id="ARBA00022989"/>
    </source>
</evidence>
<dbReference type="GO" id="GO:0022857">
    <property type="term" value="F:transmembrane transporter activity"/>
    <property type="evidence" value="ECO:0007669"/>
    <property type="project" value="InterPro"/>
</dbReference>
<keyword evidence="4" id="KW-0472">Membrane</keyword>
<evidence type="ECO:0000313" key="7">
    <source>
        <dbReference type="EMBL" id="KAF5869576.1"/>
    </source>
</evidence>
<reference evidence="7 8" key="1">
    <citation type="journal article" date="2020" name="Phytopathology">
        <title>A high-quality genome resource of Botrytis fragariae, a new and rapidly spreading fungal pathogen causing strawberry gray mold in the U.S.A.</title>
        <authorList>
            <person name="Wu Y."/>
            <person name="Saski C.A."/>
            <person name="Schnabel G."/>
            <person name="Xiao S."/>
            <person name="Hu M."/>
        </authorList>
    </citation>
    <scope>NUCLEOTIDE SEQUENCE [LARGE SCALE GENOMIC DNA]</scope>
    <source>
        <strain evidence="7 8">BVB16</strain>
    </source>
</reference>
<comment type="subcellular location">
    <subcellularLocation>
        <location evidence="1">Membrane</location>
        <topology evidence="1">Multi-pass membrane protein</topology>
    </subcellularLocation>
</comment>
<evidence type="ECO:0000256" key="2">
    <source>
        <dbReference type="ARBA" id="ARBA00022692"/>
    </source>
</evidence>
<dbReference type="EMBL" id="JABFCT010000016">
    <property type="protein sequence ID" value="KAF5869576.1"/>
    <property type="molecule type" value="Genomic_DNA"/>
</dbReference>
<dbReference type="GeneID" id="59264797"/>
<dbReference type="Gene3D" id="1.20.1250.20">
    <property type="entry name" value="MFS general substrate transporter like domains"/>
    <property type="match status" value="1"/>
</dbReference>
<accession>A0A8H6AL29</accession>
<feature type="region of interest" description="Disordered" evidence="5">
    <location>
        <begin position="1"/>
        <end position="27"/>
    </location>
</feature>
<feature type="domain" description="Major facilitator superfamily (MFS) profile" evidence="6">
    <location>
        <begin position="62"/>
        <end position="140"/>
    </location>
</feature>
<dbReference type="InterPro" id="IPR036259">
    <property type="entry name" value="MFS_trans_sf"/>
</dbReference>
<evidence type="ECO:0000259" key="6">
    <source>
        <dbReference type="PROSITE" id="PS50850"/>
    </source>
</evidence>
<dbReference type="RefSeq" id="XP_037188524.1">
    <property type="nucleotide sequence ID" value="XM_037341105.1"/>
</dbReference>
<dbReference type="SUPFAM" id="SSF103473">
    <property type="entry name" value="MFS general substrate transporter"/>
    <property type="match status" value="1"/>
</dbReference>
<keyword evidence="3" id="KW-1133">Transmembrane helix</keyword>
<evidence type="ECO:0000313" key="8">
    <source>
        <dbReference type="Proteomes" id="UP000531561"/>
    </source>
</evidence>
<organism evidence="7 8">
    <name type="scientific">Botrytis fragariae</name>
    <dbReference type="NCBI Taxonomy" id="1964551"/>
    <lineage>
        <taxon>Eukaryota</taxon>
        <taxon>Fungi</taxon>
        <taxon>Dikarya</taxon>
        <taxon>Ascomycota</taxon>
        <taxon>Pezizomycotina</taxon>
        <taxon>Leotiomycetes</taxon>
        <taxon>Helotiales</taxon>
        <taxon>Sclerotiniaceae</taxon>
        <taxon>Botrytis</taxon>
    </lineage>
</organism>
<sequence length="140" mass="15665">MSDKVLEDQINSSGNSSLTSSEKDGVTQQPIIEASDSNIVDFEGPSDPENPLNWSWRYKWTMVALVSFENLMVNLATIICAPATPQILQEFHSNNALDGPIIVSIWELGEILGPLMMGPLSELYSRFYIYNIANIFFTLF</sequence>
<dbReference type="Proteomes" id="UP000531561">
    <property type="component" value="Unassembled WGS sequence"/>
</dbReference>
<dbReference type="InterPro" id="IPR020846">
    <property type="entry name" value="MFS_dom"/>
</dbReference>
<dbReference type="PANTHER" id="PTHR23502">
    <property type="entry name" value="MAJOR FACILITATOR SUPERFAMILY"/>
    <property type="match status" value="1"/>
</dbReference>
<name>A0A8H6AL29_9HELO</name>
<dbReference type="GO" id="GO:0016020">
    <property type="term" value="C:membrane"/>
    <property type="evidence" value="ECO:0007669"/>
    <property type="project" value="UniProtKB-SubCell"/>
</dbReference>
<evidence type="ECO:0000256" key="4">
    <source>
        <dbReference type="ARBA" id="ARBA00023136"/>
    </source>
</evidence>
<keyword evidence="2" id="KW-0812">Transmembrane</keyword>
<proteinExistence type="predicted"/>
<dbReference type="PANTHER" id="PTHR23502:SF163">
    <property type="entry name" value="MAJOR FACILITATOR SUPERFAMILY (MFS) PROFILE DOMAIN-CONTAINING PROTEIN"/>
    <property type="match status" value="1"/>
</dbReference>
<gene>
    <name evidence="7" type="ORF">Bfra_010771</name>
</gene>
<evidence type="ECO:0000256" key="1">
    <source>
        <dbReference type="ARBA" id="ARBA00004141"/>
    </source>
</evidence>
<dbReference type="OrthoDB" id="5296287at2759"/>